<dbReference type="Pfam" id="PF00488">
    <property type="entry name" value="MutS_V"/>
    <property type="match status" value="1"/>
</dbReference>
<dbReference type="GO" id="GO:0140664">
    <property type="term" value="F:ATP-dependent DNA damage sensor activity"/>
    <property type="evidence" value="ECO:0007669"/>
    <property type="project" value="InterPro"/>
</dbReference>
<evidence type="ECO:0000256" key="4">
    <source>
        <dbReference type="SAM" id="Phobius"/>
    </source>
</evidence>
<evidence type="ECO:0000256" key="3">
    <source>
        <dbReference type="ARBA" id="ARBA00023125"/>
    </source>
</evidence>
<dbReference type="GO" id="GO:0030983">
    <property type="term" value="F:mismatched DNA binding"/>
    <property type="evidence" value="ECO:0007669"/>
    <property type="project" value="InterPro"/>
</dbReference>
<feature type="transmembrane region" description="Helical" evidence="4">
    <location>
        <begin position="232"/>
        <end position="250"/>
    </location>
</feature>
<feature type="transmembrane region" description="Helical" evidence="4">
    <location>
        <begin position="171"/>
        <end position="192"/>
    </location>
</feature>
<dbReference type="GO" id="GO:0006298">
    <property type="term" value="P:mismatch repair"/>
    <property type="evidence" value="ECO:0007669"/>
    <property type="project" value="InterPro"/>
</dbReference>
<reference evidence="6" key="1">
    <citation type="journal article" date="2020" name="Nature">
        <title>Giant virus diversity and host interactions through global metagenomics.</title>
        <authorList>
            <person name="Schulz F."/>
            <person name="Roux S."/>
            <person name="Paez-Espino D."/>
            <person name="Jungbluth S."/>
            <person name="Walsh D.A."/>
            <person name="Denef V.J."/>
            <person name="McMahon K.D."/>
            <person name="Konstantinidis K.T."/>
            <person name="Eloe-Fadrosh E.A."/>
            <person name="Kyrpides N.C."/>
            <person name="Woyke T."/>
        </authorList>
    </citation>
    <scope>NUCLEOTIDE SEQUENCE</scope>
    <source>
        <strain evidence="6">GVMAG-M-3300009155-48</strain>
    </source>
</reference>
<dbReference type="AlphaFoldDB" id="A0A6C0ESU9"/>
<accession>A0A6C0ESU9</accession>
<name>A0A6C0ESU9_9ZZZZ</name>
<dbReference type="SMART" id="SM00534">
    <property type="entry name" value="MUTSac"/>
    <property type="match status" value="1"/>
</dbReference>
<dbReference type="PANTHER" id="PTHR11361">
    <property type="entry name" value="DNA MISMATCH REPAIR PROTEIN MUTS FAMILY MEMBER"/>
    <property type="match status" value="1"/>
</dbReference>
<dbReference type="InterPro" id="IPR027417">
    <property type="entry name" value="P-loop_NTPase"/>
</dbReference>
<dbReference type="EMBL" id="MN738925">
    <property type="protein sequence ID" value="QHT31761.1"/>
    <property type="molecule type" value="Genomic_DNA"/>
</dbReference>
<evidence type="ECO:0000313" key="6">
    <source>
        <dbReference type="EMBL" id="QHT31761.1"/>
    </source>
</evidence>
<keyword evidence="4" id="KW-1133">Transmembrane helix</keyword>
<evidence type="ECO:0000256" key="2">
    <source>
        <dbReference type="ARBA" id="ARBA00022840"/>
    </source>
</evidence>
<sequence>MLHLFTKFIIKTDDVKNIDKGNENKPPSSHTISNFRLPIDYLEPEHLHILPQNVLSDLELCDSESKPMSDFLFEPKHMFSKNISKKHLNKYTTNIPFLLDTQNVIKSTSTYLEKTRTYSNYNVNCEKINEIWKSLKEDASFLEKYNYMEWSMLKEFNESSSFLQCISMINIMSPLISLFIPIIFLILPFIILKIQGIPVNFTMYLEILKSIAKNHFIGKTLLGMSKMTPENCVYLLMSLAFYMFQIYQNVTSCLRFYTNIKKMNEHLLEIKEYVQYSIVSMENFIEINKNMKSYEKFSNETQNHWFVLKKLLNEIENLKPFSLNINKITELGYMLKCYYRLYNNMQYENALKYSFEFEGYINNIIGIHENIVSKNMHFATFDETVDCNIEQQYYPPYKNGEPVKNTCKFDKNMIISSPNASGKTTFIKTTCINIIFTQQFGCGFYKSCVLNPYTHIHSYLNIPDTSGRDSLFQAESRRCKEIIDVIDENKDSKIRHFCIFDELYSGTNPTEATKSAYAFLKYLTKFTNVDFILTTHYVSVCNKFKKSKYIRNYKMDVENLDNGKLKYTYKLKPGISKIEGAVEILKDMNYPSEIIENIEQY</sequence>
<dbReference type="InterPro" id="IPR045076">
    <property type="entry name" value="MutS"/>
</dbReference>
<feature type="domain" description="DNA mismatch repair proteins mutS family" evidence="5">
    <location>
        <begin position="410"/>
        <end position="586"/>
    </location>
</feature>
<keyword evidence="2" id="KW-0067">ATP-binding</keyword>
<protein>
    <recommendedName>
        <fullName evidence="5">DNA mismatch repair proteins mutS family domain-containing protein</fullName>
    </recommendedName>
</protein>
<keyword evidence="4" id="KW-0812">Transmembrane</keyword>
<keyword evidence="3" id="KW-0238">DNA-binding</keyword>
<evidence type="ECO:0000256" key="1">
    <source>
        <dbReference type="ARBA" id="ARBA00022741"/>
    </source>
</evidence>
<dbReference type="PANTHER" id="PTHR11361:SF152">
    <property type="entry name" value="DNA MISMATCH REPAIR PROTEIN"/>
    <property type="match status" value="1"/>
</dbReference>
<dbReference type="SUPFAM" id="SSF52540">
    <property type="entry name" value="P-loop containing nucleoside triphosphate hydrolases"/>
    <property type="match status" value="1"/>
</dbReference>
<dbReference type="InterPro" id="IPR000432">
    <property type="entry name" value="DNA_mismatch_repair_MutS_C"/>
</dbReference>
<keyword evidence="1" id="KW-0547">Nucleotide-binding</keyword>
<dbReference type="GO" id="GO:0005524">
    <property type="term" value="F:ATP binding"/>
    <property type="evidence" value="ECO:0007669"/>
    <property type="project" value="UniProtKB-KW"/>
</dbReference>
<keyword evidence="4" id="KW-0472">Membrane</keyword>
<organism evidence="6">
    <name type="scientific">viral metagenome</name>
    <dbReference type="NCBI Taxonomy" id="1070528"/>
    <lineage>
        <taxon>unclassified sequences</taxon>
        <taxon>metagenomes</taxon>
        <taxon>organismal metagenomes</taxon>
    </lineage>
</organism>
<dbReference type="GO" id="GO:0005829">
    <property type="term" value="C:cytosol"/>
    <property type="evidence" value="ECO:0007669"/>
    <property type="project" value="TreeGrafter"/>
</dbReference>
<proteinExistence type="predicted"/>
<evidence type="ECO:0000259" key="5">
    <source>
        <dbReference type="SMART" id="SM00534"/>
    </source>
</evidence>
<dbReference type="Gene3D" id="3.40.50.300">
    <property type="entry name" value="P-loop containing nucleotide triphosphate hydrolases"/>
    <property type="match status" value="1"/>
</dbReference>